<dbReference type="InterPro" id="IPR011701">
    <property type="entry name" value="MFS"/>
</dbReference>
<feature type="transmembrane region" description="Helical" evidence="7">
    <location>
        <begin position="416"/>
        <end position="434"/>
    </location>
</feature>
<dbReference type="Proteomes" id="UP000664534">
    <property type="component" value="Unassembled WGS sequence"/>
</dbReference>
<proteinExistence type="predicted"/>
<dbReference type="InterPro" id="IPR036259">
    <property type="entry name" value="MFS_trans_sf"/>
</dbReference>
<evidence type="ECO:0000313" key="9">
    <source>
        <dbReference type="EMBL" id="CAF9909751.1"/>
    </source>
</evidence>
<keyword evidence="2" id="KW-0813">Transport</keyword>
<feature type="transmembrane region" description="Helical" evidence="7">
    <location>
        <begin position="446"/>
        <end position="470"/>
    </location>
</feature>
<sequence length="548" mass="60487">MAKPPEHPSNQRTLDRHTPHGRLGIQSTQALAQVDHNPLQDIRNEKDDTDLESIHPITSKGPSYSAFGIHEKRYIVFMAAFGGLFSSLPANVYFPALNTLSAELHVSDELINLTLTCYLIFQGLAPTIYGDLADMMGRRPVYILGFVIFIAANVGLALQNSYAALFILRCLQSTGSSGTIALGNGVVADVSSMAERGVYMGFMVSGNMIGPAIGPVLGGILSQYLGWRSIFWFLVILSVAFLVPFLIAFPETGRNIVGNGSIPPQRWNVSLFNYLKTRKIDCKAVEAAQEAEHPIMTETHAAKRKLKWPNPLKAIHIIMEKDVAIILIYNALVYTAWFDVTTSLPTLFAEMYGFDDLQIGLAFMPFGAGCVVASFLCGRLIDINYKRIAKANNFTIDRKRGDDLRNFPIEKARIQVLYPFLALGVTALVAYGWVLQFEAPIVAPLILQFVMGLCLVGSYNVMCIMLVDLYPKSPATATAANNLVRCLLGAGGTAIVIPMINVMGRGWCFTFIAAILVLISPILWVEVKWGPRWREDRRVRVESSQECK</sequence>
<dbReference type="GO" id="GO:0022857">
    <property type="term" value="F:transmembrane transporter activity"/>
    <property type="evidence" value="ECO:0007669"/>
    <property type="project" value="InterPro"/>
</dbReference>
<feature type="domain" description="Major facilitator superfamily (MFS) profile" evidence="8">
    <location>
        <begin position="75"/>
        <end position="528"/>
    </location>
</feature>
<gene>
    <name evidence="9" type="ORF">IMSHALPRED_008459</name>
</gene>
<organism evidence="9 10">
    <name type="scientific">Imshaugia aleurites</name>
    <dbReference type="NCBI Taxonomy" id="172621"/>
    <lineage>
        <taxon>Eukaryota</taxon>
        <taxon>Fungi</taxon>
        <taxon>Dikarya</taxon>
        <taxon>Ascomycota</taxon>
        <taxon>Pezizomycotina</taxon>
        <taxon>Lecanoromycetes</taxon>
        <taxon>OSLEUM clade</taxon>
        <taxon>Lecanoromycetidae</taxon>
        <taxon>Lecanorales</taxon>
        <taxon>Lecanorineae</taxon>
        <taxon>Parmeliaceae</taxon>
        <taxon>Imshaugia</taxon>
    </lineage>
</organism>
<accession>A0A8H3EN80</accession>
<keyword evidence="4 7" id="KW-1133">Transmembrane helix</keyword>
<evidence type="ECO:0000256" key="5">
    <source>
        <dbReference type="ARBA" id="ARBA00023136"/>
    </source>
</evidence>
<keyword evidence="5 7" id="KW-0472">Membrane</keyword>
<evidence type="ECO:0000259" key="8">
    <source>
        <dbReference type="PROSITE" id="PS50850"/>
    </source>
</evidence>
<comment type="caution">
    <text evidence="9">The sequence shown here is derived from an EMBL/GenBank/DDBJ whole genome shotgun (WGS) entry which is preliminary data.</text>
</comment>
<dbReference type="SUPFAM" id="SSF103473">
    <property type="entry name" value="MFS general substrate transporter"/>
    <property type="match status" value="1"/>
</dbReference>
<feature type="transmembrane region" description="Helical" evidence="7">
    <location>
        <begin position="357"/>
        <end position="381"/>
    </location>
</feature>
<feature type="transmembrane region" description="Helical" evidence="7">
    <location>
        <begin position="74"/>
        <end position="94"/>
    </location>
</feature>
<feature type="transmembrane region" description="Helical" evidence="7">
    <location>
        <begin position="164"/>
        <end position="187"/>
    </location>
</feature>
<dbReference type="Pfam" id="PF07690">
    <property type="entry name" value="MFS_1"/>
    <property type="match status" value="1"/>
</dbReference>
<evidence type="ECO:0000256" key="4">
    <source>
        <dbReference type="ARBA" id="ARBA00022989"/>
    </source>
</evidence>
<keyword evidence="10" id="KW-1185">Reference proteome</keyword>
<dbReference type="PROSITE" id="PS50850">
    <property type="entry name" value="MFS"/>
    <property type="match status" value="1"/>
</dbReference>
<evidence type="ECO:0000256" key="1">
    <source>
        <dbReference type="ARBA" id="ARBA00004141"/>
    </source>
</evidence>
<dbReference type="Gene3D" id="1.20.1720.10">
    <property type="entry name" value="Multidrug resistance protein D"/>
    <property type="match status" value="1"/>
</dbReference>
<dbReference type="InterPro" id="IPR020846">
    <property type="entry name" value="MFS_dom"/>
</dbReference>
<dbReference type="Gene3D" id="1.20.1250.20">
    <property type="entry name" value="MFS general substrate transporter like domains"/>
    <property type="match status" value="1"/>
</dbReference>
<dbReference type="GO" id="GO:0005886">
    <property type="term" value="C:plasma membrane"/>
    <property type="evidence" value="ECO:0007669"/>
    <property type="project" value="TreeGrafter"/>
</dbReference>
<feature type="transmembrane region" description="Helical" evidence="7">
    <location>
        <begin position="230"/>
        <end position="249"/>
    </location>
</feature>
<evidence type="ECO:0000256" key="3">
    <source>
        <dbReference type="ARBA" id="ARBA00022692"/>
    </source>
</evidence>
<dbReference type="FunFam" id="1.20.1720.10:FF:000009">
    <property type="entry name" value="MFS multidrug transporter"/>
    <property type="match status" value="1"/>
</dbReference>
<name>A0A8H3EN80_9LECA</name>
<dbReference type="PANTHER" id="PTHR23502:SF51">
    <property type="entry name" value="QUINIDINE RESISTANCE PROTEIN 1-RELATED"/>
    <property type="match status" value="1"/>
</dbReference>
<keyword evidence="3 7" id="KW-0812">Transmembrane</keyword>
<protein>
    <recommendedName>
        <fullName evidence="8">Major facilitator superfamily (MFS) profile domain-containing protein</fullName>
    </recommendedName>
</protein>
<dbReference type="CDD" id="cd17323">
    <property type="entry name" value="MFS_Tpo1_MDR_like"/>
    <property type="match status" value="1"/>
</dbReference>
<dbReference type="PANTHER" id="PTHR23502">
    <property type="entry name" value="MAJOR FACILITATOR SUPERFAMILY"/>
    <property type="match status" value="1"/>
</dbReference>
<comment type="subcellular location">
    <subcellularLocation>
        <location evidence="1">Membrane</location>
        <topology evidence="1">Multi-pass membrane protein</topology>
    </subcellularLocation>
</comment>
<feature type="transmembrane region" description="Helical" evidence="7">
    <location>
        <begin position="199"/>
        <end position="224"/>
    </location>
</feature>
<feature type="transmembrane region" description="Helical" evidence="7">
    <location>
        <begin position="506"/>
        <end position="525"/>
    </location>
</feature>
<dbReference type="OrthoDB" id="2441642at2759"/>
<feature type="region of interest" description="Disordered" evidence="6">
    <location>
        <begin position="1"/>
        <end position="21"/>
    </location>
</feature>
<evidence type="ECO:0000256" key="6">
    <source>
        <dbReference type="SAM" id="MobiDB-lite"/>
    </source>
</evidence>
<dbReference type="EMBL" id="CAJPDT010000006">
    <property type="protein sequence ID" value="CAF9909751.1"/>
    <property type="molecule type" value="Genomic_DNA"/>
</dbReference>
<feature type="transmembrane region" description="Helical" evidence="7">
    <location>
        <begin position="482"/>
        <end position="500"/>
    </location>
</feature>
<feature type="transmembrane region" description="Helical" evidence="7">
    <location>
        <begin position="141"/>
        <end position="158"/>
    </location>
</feature>
<evidence type="ECO:0000256" key="2">
    <source>
        <dbReference type="ARBA" id="ARBA00022448"/>
    </source>
</evidence>
<evidence type="ECO:0000313" key="10">
    <source>
        <dbReference type="Proteomes" id="UP000664534"/>
    </source>
</evidence>
<feature type="transmembrane region" description="Helical" evidence="7">
    <location>
        <begin position="110"/>
        <end position="129"/>
    </location>
</feature>
<evidence type="ECO:0000256" key="7">
    <source>
        <dbReference type="SAM" id="Phobius"/>
    </source>
</evidence>
<reference evidence="9" key="1">
    <citation type="submission" date="2021-03" db="EMBL/GenBank/DDBJ databases">
        <authorList>
            <person name="Tagirdzhanova G."/>
        </authorList>
    </citation>
    <scope>NUCLEOTIDE SEQUENCE</scope>
</reference>
<dbReference type="AlphaFoldDB" id="A0A8H3EN80"/>